<name>A0A8J4XF05_CLAMG</name>
<reference evidence="1" key="1">
    <citation type="submission" date="2020-07" db="EMBL/GenBank/DDBJ databases">
        <title>Clarias magur genome sequencing, assembly and annotation.</title>
        <authorList>
            <person name="Kushwaha B."/>
            <person name="Kumar R."/>
            <person name="Das P."/>
            <person name="Joshi C.G."/>
            <person name="Kumar D."/>
            <person name="Nagpure N.S."/>
            <person name="Pandey M."/>
            <person name="Agarwal S."/>
            <person name="Srivastava S."/>
            <person name="Singh M."/>
            <person name="Sahoo L."/>
            <person name="Jayasankar P."/>
            <person name="Meher P.K."/>
            <person name="Koringa P.G."/>
            <person name="Iquebal M.A."/>
            <person name="Das S.P."/>
            <person name="Bit A."/>
            <person name="Patnaik S."/>
            <person name="Patel N."/>
            <person name="Shah T.M."/>
            <person name="Hinsu A."/>
            <person name="Jena J.K."/>
        </authorList>
    </citation>
    <scope>NUCLEOTIDE SEQUENCE</scope>
    <source>
        <strain evidence="1">CIFAMagur01</strain>
        <tissue evidence="1">Testis</tissue>
    </source>
</reference>
<dbReference type="EMBL" id="QNUK01000072">
    <property type="protein sequence ID" value="KAF5903435.1"/>
    <property type="molecule type" value="Genomic_DNA"/>
</dbReference>
<dbReference type="Proteomes" id="UP000727407">
    <property type="component" value="Unassembled WGS sequence"/>
</dbReference>
<accession>A0A8J4XF05</accession>
<comment type="caution">
    <text evidence="1">The sequence shown here is derived from an EMBL/GenBank/DDBJ whole genome shotgun (WGS) entry which is preliminary data.</text>
</comment>
<protein>
    <submittedName>
        <fullName evidence="1">Deoxyuridine 5'-triphosphate nucleotidohydrolase</fullName>
    </submittedName>
</protein>
<organism evidence="1 2">
    <name type="scientific">Clarias magur</name>
    <name type="common">Asian catfish</name>
    <name type="synonym">Macropteronotus magur</name>
    <dbReference type="NCBI Taxonomy" id="1594786"/>
    <lineage>
        <taxon>Eukaryota</taxon>
        <taxon>Metazoa</taxon>
        <taxon>Chordata</taxon>
        <taxon>Craniata</taxon>
        <taxon>Vertebrata</taxon>
        <taxon>Euteleostomi</taxon>
        <taxon>Actinopterygii</taxon>
        <taxon>Neopterygii</taxon>
        <taxon>Teleostei</taxon>
        <taxon>Ostariophysi</taxon>
        <taxon>Siluriformes</taxon>
        <taxon>Clariidae</taxon>
        <taxon>Clarias</taxon>
    </lineage>
</organism>
<proteinExistence type="predicted"/>
<sequence length="57" mass="6508">ETLLRHSRAGDQKRFTSLWRKDSETDVTSGNTTRESVFVMTKACEASRDLSHHPIAF</sequence>
<evidence type="ECO:0000313" key="1">
    <source>
        <dbReference type="EMBL" id="KAF5903435.1"/>
    </source>
</evidence>
<keyword evidence="2" id="KW-1185">Reference proteome</keyword>
<dbReference type="AlphaFoldDB" id="A0A8J4XF05"/>
<feature type="non-terminal residue" evidence="1">
    <location>
        <position position="1"/>
    </location>
</feature>
<evidence type="ECO:0000313" key="2">
    <source>
        <dbReference type="Proteomes" id="UP000727407"/>
    </source>
</evidence>
<gene>
    <name evidence="1" type="primary">dut</name>
    <name evidence="1" type="ORF">DAT39_006788</name>
</gene>